<name>A0A2T5HMD4_9RHOB</name>
<dbReference type="EMBL" id="QAOH01000006">
    <property type="protein sequence ID" value="PTQ72745.1"/>
    <property type="molecule type" value="Genomic_DNA"/>
</dbReference>
<sequence length="57" mass="6410">MSRKSSNPLKILEASTGIEPVYTDLQSGLKTKQNKGVSFQNMPRQNGNFPRKFQTPN</sequence>
<proteinExistence type="predicted"/>
<dbReference type="AlphaFoldDB" id="A0A2T5HMD4"/>
<organism evidence="2 3">
    <name type="scientific">Celeribacter persicus</name>
    <dbReference type="NCBI Taxonomy" id="1651082"/>
    <lineage>
        <taxon>Bacteria</taxon>
        <taxon>Pseudomonadati</taxon>
        <taxon>Pseudomonadota</taxon>
        <taxon>Alphaproteobacteria</taxon>
        <taxon>Rhodobacterales</taxon>
        <taxon>Roseobacteraceae</taxon>
        <taxon>Celeribacter</taxon>
    </lineage>
</organism>
<dbReference type="Proteomes" id="UP000244077">
    <property type="component" value="Unassembled WGS sequence"/>
</dbReference>
<evidence type="ECO:0000313" key="3">
    <source>
        <dbReference type="Proteomes" id="UP000244077"/>
    </source>
</evidence>
<feature type="region of interest" description="Disordered" evidence="1">
    <location>
        <begin position="32"/>
        <end position="57"/>
    </location>
</feature>
<reference evidence="2 3" key="1">
    <citation type="submission" date="2018-04" db="EMBL/GenBank/DDBJ databases">
        <title>Genomic Encyclopedia of Archaeal and Bacterial Type Strains, Phase II (KMG-II): from individual species to whole genera.</title>
        <authorList>
            <person name="Goeker M."/>
        </authorList>
    </citation>
    <scope>NUCLEOTIDE SEQUENCE [LARGE SCALE GENOMIC DNA]</scope>
    <source>
        <strain evidence="2 3">DSM 100434</strain>
    </source>
</reference>
<keyword evidence="3" id="KW-1185">Reference proteome</keyword>
<comment type="caution">
    <text evidence="2">The sequence shown here is derived from an EMBL/GenBank/DDBJ whole genome shotgun (WGS) entry which is preliminary data.</text>
</comment>
<accession>A0A2T5HMD4</accession>
<gene>
    <name evidence="2" type="ORF">C8N42_106257</name>
</gene>
<evidence type="ECO:0000313" key="2">
    <source>
        <dbReference type="EMBL" id="PTQ72745.1"/>
    </source>
</evidence>
<evidence type="ECO:0000256" key="1">
    <source>
        <dbReference type="SAM" id="MobiDB-lite"/>
    </source>
</evidence>
<protein>
    <submittedName>
        <fullName evidence="2">Uncharacterized protein</fullName>
    </submittedName>
</protein>